<dbReference type="Proteomes" id="UP001443914">
    <property type="component" value="Unassembled WGS sequence"/>
</dbReference>
<evidence type="ECO:0000313" key="1">
    <source>
        <dbReference type="EMBL" id="KAK9699862.1"/>
    </source>
</evidence>
<evidence type="ECO:0000313" key="2">
    <source>
        <dbReference type="Proteomes" id="UP001443914"/>
    </source>
</evidence>
<dbReference type="PANTHER" id="PTHR34222:SF99">
    <property type="entry name" value="PROTEIN, PUTATIVE-RELATED"/>
    <property type="match status" value="1"/>
</dbReference>
<dbReference type="EMBL" id="JBDFQZ010000008">
    <property type="protein sequence ID" value="KAK9699862.1"/>
    <property type="molecule type" value="Genomic_DNA"/>
</dbReference>
<accession>A0AAW1J9U0</accession>
<gene>
    <name evidence="1" type="ORF">RND81_08G200100</name>
</gene>
<dbReference type="PANTHER" id="PTHR34222">
    <property type="entry name" value="GAG_PRE-INTEGRS DOMAIN-CONTAINING PROTEIN"/>
    <property type="match status" value="1"/>
</dbReference>
<sequence>MYYEIGKDLYSLQQGSLSISEYYGKMRRLWEDLHEIEGYPECTCGILEKCSCNLLKKVIDAENRRRLVQFLMGVDSAYDHLKQMLLAQDPLPAVNHALSRLIQAERQKKLSDFDVASEDTSALMVTRSYQSFNSPKQQFNGGYTVQNKEQKRDFRDVKRTKAQGSLFCRYYKKDNHEIENCYKLKNKEKYNKPVDNRFAATCVMEERQIDPLEFEHHKDQPVAPRGHIDEEYLLHMIQKVVKNIYRLLIM</sequence>
<dbReference type="AlphaFoldDB" id="A0AAW1J9U0"/>
<protein>
    <recommendedName>
        <fullName evidence="3">Retrotransposon gag domain-containing protein</fullName>
    </recommendedName>
</protein>
<proteinExistence type="predicted"/>
<organism evidence="1 2">
    <name type="scientific">Saponaria officinalis</name>
    <name type="common">Common soapwort</name>
    <name type="synonym">Lychnis saponaria</name>
    <dbReference type="NCBI Taxonomy" id="3572"/>
    <lineage>
        <taxon>Eukaryota</taxon>
        <taxon>Viridiplantae</taxon>
        <taxon>Streptophyta</taxon>
        <taxon>Embryophyta</taxon>
        <taxon>Tracheophyta</taxon>
        <taxon>Spermatophyta</taxon>
        <taxon>Magnoliopsida</taxon>
        <taxon>eudicotyledons</taxon>
        <taxon>Gunneridae</taxon>
        <taxon>Pentapetalae</taxon>
        <taxon>Caryophyllales</taxon>
        <taxon>Caryophyllaceae</taxon>
        <taxon>Caryophylleae</taxon>
        <taxon>Saponaria</taxon>
    </lineage>
</organism>
<evidence type="ECO:0008006" key="3">
    <source>
        <dbReference type="Google" id="ProtNLM"/>
    </source>
</evidence>
<comment type="caution">
    <text evidence="1">The sequence shown here is derived from an EMBL/GenBank/DDBJ whole genome shotgun (WGS) entry which is preliminary data.</text>
</comment>
<name>A0AAW1J9U0_SAPOF</name>
<keyword evidence="2" id="KW-1185">Reference proteome</keyword>
<reference evidence="1" key="1">
    <citation type="submission" date="2024-03" db="EMBL/GenBank/DDBJ databases">
        <title>WGS assembly of Saponaria officinalis var. Norfolk2.</title>
        <authorList>
            <person name="Jenkins J."/>
            <person name="Shu S."/>
            <person name="Grimwood J."/>
            <person name="Barry K."/>
            <person name="Goodstein D."/>
            <person name="Schmutz J."/>
            <person name="Leebens-Mack J."/>
            <person name="Osbourn A."/>
        </authorList>
    </citation>
    <scope>NUCLEOTIDE SEQUENCE [LARGE SCALE GENOMIC DNA]</scope>
    <source>
        <strain evidence="1">JIC</strain>
    </source>
</reference>